<dbReference type="OrthoDB" id="5945905at2759"/>
<gene>
    <name evidence="2" type="ORF">K435DRAFT_806994</name>
</gene>
<reference evidence="2 3" key="1">
    <citation type="journal article" date="2019" name="Nat. Ecol. Evol.">
        <title>Megaphylogeny resolves global patterns of mushroom evolution.</title>
        <authorList>
            <person name="Varga T."/>
            <person name="Krizsan K."/>
            <person name="Foldi C."/>
            <person name="Dima B."/>
            <person name="Sanchez-Garcia M."/>
            <person name="Sanchez-Ramirez S."/>
            <person name="Szollosi G.J."/>
            <person name="Szarkandi J.G."/>
            <person name="Papp V."/>
            <person name="Albert L."/>
            <person name="Andreopoulos W."/>
            <person name="Angelini C."/>
            <person name="Antonin V."/>
            <person name="Barry K.W."/>
            <person name="Bougher N.L."/>
            <person name="Buchanan P."/>
            <person name="Buyck B."/>
            <person name="Bense V."/>
            <person name="Catcheside P."/>
            <person name="Chovatia M."/>
            <person name="Cooper J."/>
            <person name="Damon W."/>
            <person name="Desjardin D."/>
            <person name="Finy P."/>
            <person name="Geml J."/>
            <person name="Haridas S."/>
            <person name="Hughes K."/>
            <person name="Justo A."/>
            <person name="Karasinski D."/>
            <person name="Kautmanova I."/>
            <person name="Kiss B."/>
            <person name="Kocsube S."/>
            <person name="Kotiranta H."/>
            <person name="LaButti K.M."/>
            <person name="Lechner B.E."/>
            <person name="Liimatainen K."/>
            <person name="Lipzen A."/>
            <person name="Lukacs Z."/>
            <person name="Mihaltcheva S."/>
            <person name="Morgado L.N."/>
            <person name="Niskanen T."/>
            <person name="Noordeloos M.E."/>
            <person name="Ohm R.A."/>
            <person name="Ortiz-Santana B."/>
            <person name="Ovrebo C."/>
            <person name="Racz N."/>
            <person name="Riley R."/>
            <person name="Savchenko A."/>
            <person name="Shiryaev A."/>
            <person name="Soop K."/>
            <person name="Spirin V."/>
            <person name="Szebenyi C."/>
            <person name="Tomsovsky M."/>
            <person name="Tulloss R.E."/>
            <person name="Uehling J."/>
            <person name="Grigoriev I.V."/>
            <person name="Vagvolgyi C."/>
            <person name="Papp T."/>
            <person name="Martin F.M."/>
            <person name="Miettinen O."/>
            <person name="Hibbett D.S."/>
            <person name="Nagy L.G."/>
        </authorList>
    </citation>
    <scope>NUCLEOTIDE SEQUENCE [LARGE SCALE GENOMIC DNA]</scope>
    <source>
        <strain evidence="2 3">CBS 962.96</strain>
    </source>
</reference>
<keyword evidence="3" id="KW-1185">Reference proteome</keyword>
<dbReference type="EMBL" id="ML179623">
    <property type="protein sequence ID" value="THU84078.1"/>
    <property type="molecule type" value="Genomic_DNA"/>
</dbReference>
<organism evidence="2 3">
    <name type="scientific">Dendrothele bispora (strain CBS 962.96)</name>
    <dbReference type="NCBI Taxonomy" id="1314807"/>
    <lineage>
        <taxon>Eukaryota</taxon>
        <taxon>Fungi</taxon>
        <taxon>Dikarya</taxon>
        <taxon>Basidiomycota</taxon>
        <taxon>Agaricomycotina</taxon>
        <taxon>Agaricomycetes</taxon>
        <taxon>Agaricomycetidae</taxon>
        <taxon>Agaricales</taxon>
        <taxon>Agaricales incertae sedis</taxon>
        <taxon>Dendrothele</taxon>
    </lineage>
</organism>
<evidence type="ECO:0000313" key="2">
    <source>
        <dbReference type="EMBL" id="THU84078.1"/>
    </source>
</evidence>
<proteinExistence type="predicted"/>
<feature type="compositionally biased region" description="Polar residues" evidence="1">
    <location>
        <begin position="84"/>
        <end position="93"/>
    </location>
</feature>
<accession>A0A4S8L7E2</accession>
<name>A0A4S8L7E2_DENBC</name>
<evidence type="ECO:0000313" key="3">
    <source>
        <dbReference type="Proteomes" id="UP000297245"/>
    </source>
</evidence>
<evidence type="ECO:0000256" key="1">
    <source>
        <dbReference type="SAM" id="MobiDB-lite"/>
    </source>
</evidence>
<protein>
    <submittedName>
        <fullName evidence="2">Uncharacterized protein</fullName>
    </submittedName>
</protein>
<dbReference type="AlphaFoldDB" id="A0A4S8L7E2"/>
<sequence>MVSMILEQRILFKKLISELLDTVEEDEIDEFTQAEVRQLVQAMDMPAQIHCPESRNKEGAVIALCILLRRLAYPTCLYDVQMQSRSPSDSEPVQNGEYHGMKLVYRK</sequence>
<feature type="region of interest" description="Disordered" evidence="1">
    <location>
        <begin position="84"/>
        <end position="107"/>
    </location>
</feature>
<dbReference type="Proteomes" id="UP000297245">
    <property type="component" value="Unassembled WGS sequence"/>
</dbReference>